<gene>
    <name evidence="2" type="ORF">E3Q17_01059</name>
    <name evidence="1" type="ORF">E3Q22_01144</name>
</gene>
<accession>A0A4T0NZJ5</accession>
<evidence type="ECO:0000313" key="3">
    <source>
        <dbReference type="Proteomes" id="UP000307169"/>
    </source>
</evidence>
<protein>
    <submittedName>
        <fullName evidence="2">Uncharacterized protein</fullName>
    </submittedName>
</protein>
<evidence type="ECO:0000313" key="2">
    <source>
        <dbReference type="EMBL" id="TIC03065.1"/>
    </source>
</evidence>
<evidence type="ECO:0000313" key="1">
    <source>
        <dbReference type="EMBL" id="TIB81387.1"/>
    </source>
</evidence>
<proteinExistence type="predicted"/>
<dbReference type="Proteomes" id="UP000310685">
    <property type="component" value="Unassembled WGS sequence"/>
</dbReference>
<evidence type="ECO:0000313" key="4">
    <source>
        <dbReference type="Proteomes" id="UP000310685"/>
    </source>
</evidence>
<dbReference type="AlphaFoldDB" id="A0A4T0NZJ5"/>
<dbReference type="SUPFAM" id="SSF52047">
    <property type="entry name" value="RNI-like"/>
    <property type="match status" value="1"/>
</dbReference>
<comment type="caution">
    <text evidence="2">The sequence shown here is derived from an EMBL/GenBank/DDBJ whole genome shotgun (WGS) entry which is preliminary data.</text>
</comment>
<dbReference type="EMBL" id="SPRH01000008">
    <property type="protein sequence ID" value="TIC03065.1"/>
    <property type="molecule type" value="Genomic_DNA"/>
</dbReference>
<name>A0A4T0NZJ5_9BASI</name>
<organism evidence="2 3">
    <name type="scientific">Wallemia mellicola</name>
    <dbReference type="NCBI Taxonomy" id="1708541"/>
    <lineage>
        <taxon>Eukaryota</taxon>
        <taxon>Fungi</taxon>
        <taxon>Dikarya</taxon>
        <taxon>Basidiomycota</taxon>
        <taxon>Wallemiomycotina</taxon>
        <taxon>Wallemiomycetes</taxon>
        <taxon>Wallemiales</taxon>
        <taxon>Wallemiaceae</taxon>
        <taxon>Wallemia</taxon>
    </lineage>
</organism>
<sequence length="417" mass="48121">MAHKASNLYPDIIYTIVDILIINHHESNVGYMLSLNRHWRGSLLVYPKAFSSFTFRLRNTKWPPIFPGHFYRNLRHSNNRISNLNLESDYFIFCKLLSIFHDSSISWLTLVTNTQPTLGPEYRNFETSSHNVNIEHLKLVSKDGHRLCIPTDIVSHVAGVSLTLESVIPIPSITANFWKIKHLTLDFRQFSNLDAHHLRYFLGIEVPKMQALKTLYITGANIGLMLGPRDYDHDENNFMFPLLHTIHLDNTSPFLLQYFKSPVLRRVSIKNYDLELHRPTLCADVIYFSLEGSLIILRYPDTIHSSFFAKLNKLEILDLSRVPPTTFTDAFNSGMFDLFWPRLRALKISFKKDITDVALLNFVQTRRDTSEISSINELVATECGLTIQIQCILTNLIPKCHLDIGRFGHNANEELSF</sequence>
<dbReference type="EMBL" id="SPRC01000008">
    <property type="protein sequence ID" value="TIB81387.1"/>
    <property type="molecule type" value="Genomic_DNA"/>
</dbReference>
<reference evidence="3 4" key="1">
    <citation type="submission" date="2019-03" db="EMBL/GenBank/DDBJ databases">
        <title>Sequencing 25 genomes of Wallemia mellicola.</title>
        <authorList>
            <person name="Gostincar C."/>
        </authorList>
    </citation>
    <scope>NUCLEOTIDE SEQUENCE [LARGE SCALE GENOMIC DNA]</scope>
    <source>
        <strain evidence="2 3">EXF-1262</strain>
        <strain evidence="1 4">EXF-6152</strain>
    </source>
</reference>
<dbReference type="Proteomes" id="UP000307169">
    <property type="component" value="Unassembled WGS sequence"/>
</dbReference>